<gene>
    <name evidence="1" type="ORF">LZC95_42215</name>
</gene>
<organism evidence="1 2">
    <name type="scientific">Pendulispora brunnea</name>
    <dbReference type="NCBI Taxonomy" id="2905690"/>
    <lineage>
        <taxon>Bacteria</taxon>
        <taxon>Pseudomonadati</taxon>
        <taxon>Myxococcota</taxon>
        <taxon>Myxococcia</taxon>
        <taxon>Myxococcales</taxon>
        <taxon>Sorangiineae</taxon>
        <taxon>Pendulisporaceae</taxon>
        <taxon>Pendulispora</taxon>
    </lineage>
</organism>
<accession>A0ABZ2K878</accession>
<reference evidence="1 2" key="1">
    <citation type="submission" date="2021-12" db="EMBL/GenBank/DDBJ databases">
        <title>Discovery of the Pendulisporaceae a myxobacterial family with distinct sporulation behavior and unique specialized metabolism.</title>
        <authorList>
            <person name="Garcia R."/>
            <person name="Popoff A."/>
            <person name="Bader C.D."/>
            <person name="Loehr J."/>
            <person name="Walesch S."/>
            <person name="Walt C."/>
            <person name="Boldt J."/>
            <person name="Bunk B."/>
            <person name="Haeckl F.J.F.P.J."/>
            <person name="Gunesch A.P."/>
            <person name="Birkelbach J."/>
            <person name="Nuebel U."/>
            <person name="Pietschmann T."/>
            <person name="Bach T."/>
            <person name="Mueller R."/>
        </authorList>
    </citation>
    <scope>NUCLEOTIDE SEQUENCE [LARGE SCALE GENOMIC DNA]</scope>
    <source>
        <strain evidence="1 2">MSr12523</strain>
    </source>
</reference>
<name>A0ABZ2K878_9BACT</name>
<sequence>MRSLKHVEHVVDDNRHLGDRQTSILTFPSTAKSFPLEQWHHDIRTSLLVLIVIENVDRSRVFYLIRDIGLAAKEAPHIEVVDVVLEQKFHGDSMTIAMCRSVDRGHTTHANQSFNTVLSDVLSNSGQQALRHIRQRIPITGHSVHPSA</sequence>
<evidence type="ECO:0000313" key="1">
    <source>
        <dbReference type="EMBL" id="WXA93054.1"/>
    </source>
</evidence>
<protein>
    <submittedName>
        <fullName evidence="1">Uncharacterized protein</fullName>
    </submittedName>
</protein>
<proteinExistence type="predicted"/>
<dbReference type="EMBL" id="CP089982">
    <property type="protein sequence ID" value="WXA93054.1"/>
    <property type="molecule type" value="Genomic_DNA"/>
</dbReference>
<keyword evidence="2" id="KW-1185">Reference proteome</keyword>
<dbReference type="Proteomes" id="UP001379533">
    <property type="component" value="Chromosome"/>
</dbReference>
<evidence type="ECO:0000313" key="2">
    <source>
        <dbReference type="Proteomes" id="UP001379533"/>
    </source>
</evidence>